<reference evidence="2" key="1">
    <citation type="submission" date="2020-04" db="EMBL/GenBank/DDBJ databases">
        <title>Deep metagenomics examines the oral microbiome during advanced dental caries in children, revealing novel taxa and co-occurrences with host molecules.</title>
        <authorList>
            <person name="Baker J.L."/>
            <person name="Morton J.T."/>
            <person name="Dinis M."/>
            <person name="Alvarez R."/>
            <person name="Tran N.C."/>
            <person name="Knight R."/>
            <person name="Edlund A."/>
        </authorList>
    </citation>
    <scope>NUCLEOTIDE SEQUENCE</scope>
    <source>
        <strain evidence="2">JCVI_32_bin.14</strain>
    </source>
</reference>
<evidence type="ECO:0000256" key="1">
    <source>
        <dbReference type="SAM" id="SignalP"/>
    </source>
</evidence>
<feature type="signal peptide" evidence="1">
    <location>
        <begin position="1"/>
        <end position="32"/>
    </location>
</feature>
<evidence type="ECO:0000313" key="3">
    <source>
        <dbReference type="Proteomes" id="UP000757890"/>
    </source>
</evidence>
<comment type="caution">
    <text evidence="2">The sequence shown here is derived from an EMBL/GenBank/DDBJ whole genome shotgun (WGS) entry which is preliminary data.</text>
</comment>
<keyword evidence="1" id="KW-0732">Signal</keyword>
<dbReference type="Proteomes" id="UP000757890">
    <property type="component" value="Unassembled WGS sequence"/>
</dbReference>
<sequence length="3426" mass="363711">MKPWKFLNRRNKIALLTIALSGSFFGTYSADAAVLVATIPSDYINSEMGAITGSRVTTHVDKDPHKGVVKGLNRDPGLYGGTTINGKSMLLLRQYTYSTTDLKPIQILDMEGDPNKPVVSGVIKSAANPHSGVSNGKYVFMADYDLGTVGAARIDGDKLVEETEMVITADRFLSDLRKGWESGTAPYAYGDDVTVHGEGLYIDHNHLFVAYNINPKDKGWMEYKDGVLAEYEILGNGKLKFKGAARIGKNVDSVRINKYNDHYIMNGIGGMQHYGGERNPESGIFMVSAHAGEGLTKPAENSRQAVVPQNVIQELDNHFSDFYNCKITPDGQAYILAYGLNAGKVNQFQVYKTTVSNLYSSNPVSWEKIIDTSPDNGWFGRIDYDFYTKRLWAEIGSELKVYTDGDKNPTHTWEARSFSTNEHHYTFNSVAVISGDKVTGELAGVRWAAPSGIAVYNNPEIKTSLSKKIYKTAVTGTAKDTAYKKLTADNKNYKFNEDVDINRDIGFGDLRTNAYAGVFAREGNDIVIDTVGHVLEMHLSNDIGSPVGIFAGNGKNVTIRTDGLNISTSVNAEYGNSISHGIWNDAGKDQGSTIDITGPVQIYMGGGYGGYGVAVQKLDRWGEKSNEANTKSQINIHGDLSIRSGTAGAWGIGVNRDNVYSRFNSAGILTTVDNSEVNIDGDVDFRIYGNGITANAAGSRVSIGGGRIEVPSGKKYGYYAIGAYQGTVNVNTGKNGDAPGNNTVQLAGDIFALPTGTVNLGLTNSDSYIEGIIDNGGTANLLLRNRAVWHNLQQNKRYEKDNEDIGAGEKSRVTKLTGGSDAAHGGIIFQKGNTPILVDNYGGHTTVIYEHDTSVPGDPNTGLAIKGGDFRIKKAAAGSGITLRTDNAGLNTVSTKAADKNLVSGTLNKLANKLYYEAYKNGEKNLAGKVEIAEGLTARSASQRIEDITYKDTDGQGQYLYTPAKDEKKTGPITTSEDINVTRKAEADGSIRIVWTEPNAVNGKYVSTLYSENSTSKQNPMVVDLNGHNLNLKANSAGKIAAAVYVGNNQYININGGVNDKLLIEATNTDTRGSNGIFLEGNSHLNIKGNVEISNVVTKGDAAAGIAFQGKDSEAVIDGTLKITDVYGKRGKGVGINATGIAVTGENSKMTVTGPVFISGVKGSGLKTVGADTMISVGGGTIEAAEDADKSHNYYAARVEKGTININMDGNQAGKKKTNITGDMFVTGQYGKKVIEYSGGQLVDWKNAGKLNVALTDDKSSWKGAVVYDQYTSDYGTGGKTVHDVGEFNLWLQNGAVWTNERQSHGTTTTTGSAAFIGSQIAHFHGDNGDAKKSVVYQKDENPIFVNTYSGKSTIIYEHDTTAPADPNEGFAIKGGDFKITNAAAGSDIVLRTDNAGLYTASDKAADKNLVSGTLNKLANKLYYAAYTKGEKNLSGKVEIAEGLTAQSVSMKVGDITYKDADGQGQYLYTPVIDIPNHQTVTEFSTTLDGIEATDMEYTEGGVRKIVDGKVLYDFTENSTITVDDGDYAGNDAFSNPAILGSKNTTININVAGGKVLKLVAETAGSHWADGITALDGSKTTINGDVEIHAAESGNGSGTGIRMTPAGTSQGAKTDVIINGNLKIRKDDPNAPWAIGNGVYASYGARYQATGLFNNQSRDSLLKVSGNVDLAVKGTAVAVDDYYDGDAVIDLAGGRIETPDDREKKENTYLSLASYSGTINLNYDAEKQSSRGRKVELIGNTLVIDSKNHQQYNWLDGKMNLALDTSDSYWNGAATNAGADKLGVFNLVLKNGAVWDNQLWAKAWDVKDPYTGGKFDGISHVTKFSGGDSGETAGVIKMRPSVGLSVEEYAGNTIVIYEHDTAEPADPNEGLAVKGGDFKIAKAAADSGIVLRTDNTGLNTSSTKAADRNLVSGTLNKLANKLYYTAYKDGEKNLTGKVEIAEGLTASTAGLRIEDITYKETDGQGFYSYTPASDTLTEFGRAITGGTDQLYVDAGVKQADGIYKFTKDSTITIDDTVLGETYPINTDGGDKVIVNAEGKKLTLISKGNALRAGIQTVLKNNKKIDITADKLIINAENTKGMSRAYGIWFAGNSSTLDIHGDTEITSKANDWSYGVLLGQASKANFDGLKVSVSKEAKESAALKGTGKSVISVNVQGDTAGSRSVQLDGEVVTKYLYEEDEDGIVTTNGPSTINLALTTADSYWNGLSAYSYKDENGGDTIAKEDHGNLNLWLQNGAVWTNEKYGKTEYAGFKGSYVTRLTGGSDMSHAGVIIQKDEKPISVENYSGHTTVIYEHDTAAPADPNEGFAMKGGDFKIAKAAANSGITLRTDNEGLNTASNKAADKNLVSGTLNKLANKLHYEAYTKGEKNLTGKVEIAEGLTAQSASMRMEDITYRDADGRGQYLYTPAVDIPEEQDVTEFSTAITGDETADTFYVNHGVLKNGLYSFTKSESTITTAGASIPGGPWMGSIMAAISGSSKEKSATLDLNGNKLTVDTGYNATVGIAGIGSGKVEINNAGAMSVNGERAALYANGGGMITIHNGHDSAGTLTLRAGSSNPRNVAVVKTMNGADGVTSSITIDGLVDILADAKAEDGHGANEAVSAVASDINIGGGTIKAINGAWAAIRAYGEFVSQNYGTVNVNVTKGEDGLANGAGSLKTVIEGDIVTNGGMGTKGRVSVGLSTADSHWIGNYGDTRGYGVTQGQLGAVNLFMKNGSYWKGFSNGSIKVEMDGKDTNWVGFNVGDGMQLSMKNGATWYNAITKDQKDQSGKSVDSKVTYFTSNKGIVDMTGAKAFIASANSLSGPTSGQSTFVTERPDSETGNLVIGNYSGNATVIYKHEIKDDSTRENAALYGNKAANIIGGTLTVAKAAENSSITLRTDNEGLYTGSDIHIDKNLVNDTLNKLANKLYYTAYKGGERNLTGKVEIAEGLTAQSASRRMEDITYKDADGQGQYLYTPAEDEPADGPIKMPEVFRQDRVAKATIADAVGSYAKKFVAAAYNGTSEKDMLVDMKGHALTLSADAGSEKVKTVGVMADAKNLKFINGKADSPVHITATTGGEAAGIMTRNRGTVSMTHDIVIDKVEGAQMAAGVKTTNPGDKISIKSLKVDQSVKATKDTMQQGAVGIHAGGNGAVVEVSDKVDIALKGIGVKAVGGTARIAGGRIVTDTDTTKYHKALVSENSVTGDSSISMNMNEDDTAAGNQKVEIFGDIKTQKSKKTGGKTGRVFLGLNSAESSWKGITDYVDDKDYGSGEVNLWLGNSAIWTHEKTAATGKHLSSSVWSGSRITAFHGSSDASHAGVVIQKEKNPISVENYSGHTTVIYGHDTADPTKITGGNFIIRRAAANSGITLRTDNEGLNTASDKAADKNLVSATLNKLANKLFYAAYKDGERNLTGKVEIAEGLTAQSASMRVEGITYKKETGQGQYLY</sequence>
<dbReference type="EMBL" id="JABZMK010000030">
    <property type="protein sequence ID" value="MBF1129519.1"/>
    <property type="molecule type" value="Genomic_DNA"/>
</dbReference>
<evidence type="ECO:0000313" key="2">
    <source>
        <dbReference type="EMBL" id="MBF1129519.1"/>
    </source>
</evidence>
<feature type="non-terminal residue" evidence="2">
    <location>
        <position position="3426"/>
    </location>
</feature>
<protein>
    <recommendedName>
        <fullName evidence="4">Autotransporter outer membrane beta-barrel domain-containing protein</fullName>
    </recommendedName>
</protein>
<organism evidence="2 3">
    <name type="scientific">Dialister invisus</name>
    <dbReference type="NCBI Taxonomy" id="218538"/>
    <lineage>
        <taxon>Bacteria</taxon>
        <taxon>Bacillati</taxon>
        <taxon>Bacillota</taxon>
        <taxon>Negativicutes</taxon>
        <taxon>Veillonellales</taxon>
        <taxon>Veillonellaceae</taxon>
        <taxon>Dialister</taxon>
    </lineage>
</organism>
<accession>A0A930B8J6</accession>
<feature type="chain" id="PRO_5037989746" description="Autotransporter outer membrane beta-barrel domain-containing protein" evidence="1">
    <location>
        <begin position="33"/>
        <end position="3426"/>
    </location>
</feature>
<gene>
    <name evidence="2" type="ORF">HXL70_05665</name>
</gene>
<evidence type="ECO:0008006" key="4">
    <source>
        <dbReference type="Google" id="ProtNLM"/>
    </source>
</evidence>
<name>A0A930B8J6_9FIRM</name>
<proteinExistence type="predicted"/>